<dbReference type="SMART" id="SM00267">
    <property type="entry name" value="GGDEF"/>
    <property type="match status" value="1"/>
</dbReference>
<dbReference type="SUPFAM" id="SSF55073">
    <property type="entry name" value="Nucleotide cyclase"/>
    <property type="match status" value="1"/>
</dbReference>
<dbReference type="Gene3D" id="3.30.70.270">
    <property type="match status" value="1"/>
</dbReference>
<dbReference type="AlphaFoldDB" id="B7X0T1"/>
<keyword evidence="3" id="KW-0812">Transmembrane</keyword>
<accession>B7X0T1</accession>
<feature type="transmembrane region" description="Helical" evidence="3">
    <location>
        <begin position="12"/>
        <end position="29"/>
    </location>
</feature>
<comment type="caution">
    <text evidence="5">The sequence shown here is derived from an EMBL/GenBank/DDBJ whole genome shotgun (WGS) entry which is preliminary data.</text>
</comment>
<name>B7X0T1_COMTK</name>
<dbReference type="InterPro" id="IPR050469">
    <property type="entry name" value="Diguanylate_Cyclase"/>
</dbReference>
<dbReference type="EC" id="2.7.7.65" evidence="1"/>
<evidence type="ECO:0000256" key="3">
    <source>
        <dbReference type="SAM" id="Phobius"/>
    </source>
</evidence>
<feature type="transmembrane region" description="Helical" evidence="3">
    <location>
        <begin position="65"/>
        <end position="84"/>
    </location>
</feature>
<gene>
    <name evidence="5" type="ORF">CtesDRAFT_PD3209</name>
</gene>
<keyword evidence="3" id="KW-1133">Transmembrane helix</keyword>
<protein>
    <recommendedName>
        <fullName evidence="1">diguanylate cyclase</fullName>
        <ecNumber evidence="1">2.7.7.65</ecNumber>
    </recommendedName>
</protein>
<keyword evidence="3" id="KW-0472">Membrane</keyword>
<evidence type="ECO:0000313" key="6">
    <source>
        <dbReference type="Proteomes" id="UP000003039"/>
    </source>
</evidence>
<organism evidence="5 6">
    <name type="scientific">Comamonas testosteroni (strain DSM 14576 / KF-1)</name>
    <name type="common">Pseudomonas testosteroni</name>
    <dbReference type="NCBI Taxonomy" id="399795"/>
    <lineage>
        <taxon>Bacteria</taxon>
        <taxon>Pseudomonadati</taxon>
        <taxon>Pseudomonadota</taxon>
        <taxon>Betaproteobacteria</taxon>
        <taxon>Burkholderiales</taxon>
        <taxon>Comamonadaceae</taxon>
        <taxon>Comamonas</taxon>
    </lineage>
</organism>
<dbReference type="RefSeq" id="WP_003056601.1">
    <property type="nucleotide sequence ID" value="NZ_AAUJ02000001.1"/>
</dbReference>
<feature type="transmembrane region" description="Helical" evidence="3">
    <location>
        <begin position="154"/>
        <end position="176"/>
    </location>
</feature>
<dbReference type="NCBIfam" id="TIGR00254">
    <property type="entry name" value="GGDEF"/>
    <property type="match status" value="1"/>
</dbReference>
<dbReference type="OrthoDB" id="8792640at2"/>
<reference evidence="5 6" key="1">
    <citation type="journal article" date="2004" name="Appl. Environ. Microbiol.">
        <title>Mineralization of individual congeners of linear alkylbenzenesulfonate by defined pairs of heterotrophic bacteria.</title>
        <authorList>
            <person name="Schleheck D."/>
            <person name="Knepper T.P."/>
            <person name="Fischer K."/>
            <person name="Cook A.M."/>
        </authorList>
    </citation>
    <scope>NUCLEOTIDE SEQUENCE [LARGE SCALE GENOMIC DNA]</scope>
    <source>
        <strain evidence="6">DSM 14576 / KF-1</strain>
    </source>
</reference>
<proteinExistence type="predicted"/>
<feature type="domain" description="GGDEF" evidence="4">
    <location>
        <begin position="251"/>
        <end position="382"/>
    </location>
</feature>
<dbReference type="GO" id="GO:0052621">
    <property type="term" value="F:diguanylate cyclase activity"/>
    <property type="evidence" value="ECO:0007669"/>
    <property type="project" value="UniProtKB-EC"/>
</dbReference>
<dbReference type="Proteomes" id="UP000003039">
    <property type="component" value="Unassembled WGS sequence"/>
</dbReference>
<comment type="catalytic activity">
    <reaction evidence="2">
        <text>2 GTP = 3',3'-c-di-GMP + 2 diphosphate</text>
        <dbReference type="Rhea" id="RHEA:24898"/>
        <dbReference type="ChEBI" id="CHEBI:33019"/>
        <dbReference type="ChEBI" id="CHEBI:37565"/>
        <dbReference type="ChEBI" id="CHEBI:58805"/>
        <dbReference type="EC" id="2.7.7.65"/>
    </reaction>
</comment>
<dbReference type="PANTHER" id="PTHR45138">
    <property type="entry name" value="REGULATORY COMPONENTS OF SENSORY TRANSDUCTION SYSTEM"/>
    <property type="match status" value="1"/>
</dbReference>
<dbReference type="PANTHER" id="PTHR45138:SF9">
    <property type="entry name" value="DIGUANYLATE CYCLASE DGCM-RELATED"/>
    <property type="match status" value="1"/>
</dbReference>
<evidence type="ECO:0000256" key="2">
    <source>
        <dbReference type="ARBA" id="ARBA00034247"/>
    </source>
</evidence>
<evidence type="ECO:0000259" key="4">
    <source>
        <dbReference type="PROSITE" id="PS50887"/>
    </source>
</evidence>
<sequence>MHTKNDEILVLAPSAGILILAAILIVAWLGQRSQRFLLWQFYAYSLTALVLVAQTVIPLEKLNSYALLISTCYLLSAWCLAKSWAQRWRVSTQPKVALLIAIVTLTAIYQFSWVEPNAWARVSIFSLASSLVLALPILQVHSKKISFDLLDKSLLWLSIIFTVYNLTRPALIWLLGYTDLRYLPSSPYWILTLYSVLGFSFLFTVVMTAIAVKETVDKLRKERDFDALTKLLNRRSFQEHAQRHLTDMRSYPMAMLACDIDHFKRINDTWGHERGDMVLQLVATTLQNNVREHDLVARFGGEEFVLLLASITLQEAEFIAQRIRSDLGSKNTVLPNAPKLTMSFGVSLITKPSQFEQAMKEADQLLYQAKNAGRDRVHVSGVCYQDKSLDIHQQGNRPSA</sequence>
<feature type="transmembrane region" description="Helical" evidence="3">
    <location>
        <begin position="41"/>
        <end position="59"/>
    </location>
</feature>
<dbReference type="EMBL" id="AAUJ02000001">
    <property type="protein sequence ID" value="EED68262.1"/>
    <property type="molecule type" value="Genomic_DNA"/>
</dbReference>
<evidence type="ECO:0000313" key="5">
    <source>
        <dbReference type="EMBL" id="EED68262.1"/>
    </source>
</evidence>
<dbReference type="InterPro" id="IPR029787">
    <property type="entry name" value="Nucleotide_cyclase"/>
</dbReference>
<dbReference type="InterPro" id="IPR043128">
    <property type="entry name" value="Rev_trsase/Diguanyl_cyclase"/>
</dbReference>
<dbReference type="eggNOG" id="COG3706">
    <property type="taxonomic scope" value="Bacteria"/>
</dbReference>
<feature type="transmembrane region" description="Helical" evidence="3">
    <location>
        <begin position="119"/>
        <end position="142"/>
    </location>
</feature>
<feature type="transmembrane region" description="Helical" evidence="3">
    <location>
        <begin position="96"/>
        <end position="113"/>
    </location>
</feature>
<dbReference type="PROSITE" id="PS50887">
    <property type="entry name" value="GGDEF"/>
    <property type="match status" value="1"/>
</dbReference>
<dbReference type="Pfam" id="PF00990">
    <property type="entry name" value="GGDEF"/>
    <property type="match status" value="1"/>
</dbReference>
<dbReference type="CDD" id="cd01949">
    <property type="entry name" value="GGDEF"/>
    <property type="match status" value="1"/>
</dbReference>
<dbReference type="InterPro" id="IPR000160">
    <property type="entry name" value="GGDEF_dom"/>
</dbReference>
<evidence type="ECO:0000256" key="1">
    <source>
        <dbReference type="ARBA" id="ARBA00012528"/>
    </source>
</evidence>
<dbReference type="FunFam" id="3.30.70.270:FF:000001">
    <property type="entry name" value="Diguanylate cyclase domain protein"/>
    <property type="match status" value="1"/>
</dbReference>
<feature type="transmembrane region" description="Helical" evidence="3">
    <location>
        <begin position="188"/>
        <end position="212"/>
    </location>
</feature>